<dbReference type="AlphaFoldDB" id="A0A395T982"/>
<dbReference type="Proteomes" id="UP000266234">
    <property type="component" value="Unassembled WGS sequence"/>
</dbReference>
<feature type="compositionally biased region" description="Low complexity" evidence="1">
    <location>
        <begin position="175"/>
        <end position="188"/>
    </location>
</feature>
<feature type="compositionally biased region" description="Basic and acidic residues" evidence="1">
    <location>
        <begin position="165"/>
        <end position="174"/>
    </location>
</feature>
<sequence length="322" mass="35383">MAQPTNANSKLTLKQIRQQITESIMDDNNLDASAKAFLLGSAPAMPAPKTTPASGKKRKAESAWDEEIAAYTANLDDVICTDNFEDDPLPSCGSIRTKMKKLFDSGIMTQADFCRQTGANSNSLNNFLKAKGPYGGSGSCVWRNAYNWFKQREVAGLKMPNPKKRNTEGQKKTGADGTTSKAASSAKAATGLPDISDIHLPYEEIDDVPIYNDCDEIRRKINAHLRTSNVTQTQFCRDLYAQFKAPKFKGIQTKQLSDFRSAEGSNAGAKSSVYYAAYVYFEKLRIAQGKPVTQHQALMMDLHPGGLPRDVDDRTTWFVGAA</sequence>
<name>A0A395T982_9HYPO</name>
<accession>A0A395T982</accession>
<organism evidence="3 4">
    <name type="scientific">Fusarium longipes</name>
    <dbReference type="NCBI Taxonomy" id="694270"/>
    <lineage>
        <taxon>Eukaryota</taxon>
        <taxon>Fungi</taxon>
        <taxon>Dikarya</taxon>
        <taxon>Ascomycota</taxon>
        <taxon>Pezizomycotina</taxon>
        <taxon>Sordariomycetes</taxon>
        <taxon>Hypocreomycetidae</taxon>
        <taxon>Hypocreales</taxon>
        <taxon>Nectriaceae</taxon>
        <taxon>Fusarium</taxon>
    </lineage>
</organism>
<gene>
    <name evidence="3" type="ORF">FLONG3_603</name>
</gene>
<comment type="caution">
    <text evidence="3">The sequence shown here is derived from an EMBL/GenBank/DDBJ whole genome shotgun (WGS) entry which is preliminary data.</text>
</comment>
<feature type="domain" description="DUF7726" evidence="2">
    <location>
        <begin position="208"/>
        <end position="290"/>
    </location>
</feature>
<evidence type="ECO:0000259" key="2">
    <source>
        <dbReference type="Pfam" id="PF24852"/>
    </source>
</evidence>
<evidence type="ECO:0000313" key="3">
    <source>
        <dbReference type="EMBL" id="RGP81221.1"/>
    </source>
</evidence>
<evidence type="ECO:0000256" key="1">
    <source>
        <dbReference type="SAM" id="MobiDB-lite"/>
    </source>
</evidence>
<dbReference type="EMBL" id="PXOG01000012">
    <property type="protein sequence ID" value="RGP81221.1"/>
    <property type="molecule type" value="Genomic_DNA"/>
</dbReference>
<dbReference type="InterPro" id="IPR056143">
    <property type="entry name" value="DUF7726"/>
</dbReference>
<dbReference type="Pfam" id="PF24852">
    <property type="entry name" value="DUF7726"/>
    <property type="match status" value="2"/>
</dbReference>
<keyword evidence="4" id="KW-1185">Reference proteome</keyword>
<proteinExistence type="predicted"/>
<dbReference type="PANTHER" id="PTHR42339:SF1">
    <property type="entry name" value="HISTONE H1"/>
    <property type="match status" value="1"/>
</dbReference>
<dbReference type="OrthoDB" id="2592504at2759"/>
<dbReference type="PANTHER" id="PTHR42339">
    <property type="entry name" value="HISTONE H1"/>
    <property type="match status" value="1"/>
</dbReference>
<feature type="region of interest" description="Disordered" evidence="1">
    <location>
        <begin position="157"/>
        <end position="188"/>
    </location>
</feature>
<reference evidence="3 4" key="1">
    <citation type="journal article" date="2018" name="PLoS Pathog.">
        <title>Evolution of structural diversity of trichothecenes, a family of toxins produced by plant pathogenic and entomopathogenic fungi.</title>
        <authorList>
            <person name="Proctor R.H."/>
            <person name="McCormick S.P."/>
            <person name="Kim H.S."/>
            <person name="Cardoza R.E."/>
            <person name="Stanley A.M."/>
            <person name="Lindo L."/>
            <person name="Kelly A."/>
            <person name="Brown D.W."/>
            <person name="Lee T."/>
            <person name="Vaughan M.M."/>
            <person name="Alexander N.J."/>
            <person name="Busman M."/>
            <person name="Gutierrez S."/>
        </authorList>
    </citation>
    <scope>NUCLEOTIDE SEQUENCE [LARGE SCALE GENOMIC DNA]</scope>
    <source>
        <strain evidence="3 4">NRRL 20695</strain>
    </source>
</reference>
<evidence type="ECO:0000313" key="4">
    <source>
        <dbReference type="Proteomes" id="UP000266234"/>
    </source>
</evidence>
<feature type="domain" description="DUF7726" evidence="2">
    <location>
        <begin position="91"/>
        <end position="158"/>
    </location>
</feature>
<protein>
    <recommendedName>
        <fullName evidence="2">DUF7726 domain-containing protein</fullName>
    </recommendedName>
</protein>